<dbReference type="AlphaFoldDB" id="A0A3N1ZWC3"/>
<dbReference type="Proteomes" id="UP000275749">
    <property type="component" value="Unassembled WGS sequence"/>
</dbReference>
<evidence type="ECO:0000313" key="1">
    <source>
        <dbReference type="EMBL" id="ROR55125.1"/>
    </source>
</evidence>
<evidence type="ECO:0000313" key="2">
    <source>
        <dbReference type="Proteomes" id="UP000275749"/>
    </source>
</evidence>
<comment type="caution">
    <text evidence="1">The sequence shown here is derived from an EMBL/GenBank/DDBJ whole genome shotgun (WGS) entry which is preliminary data.</text>
</comment>
<dbReference type="RefSeq" id="WP_123576024.1">
    <property type="nucleotide sequence ID" value="NZ_RKHG01000001.1"/>
</dbReference>
<proteinExistence type="predicted"/>
<name>A0A3N1ZWC3_9ACTN</name>
<accession>A0A3N1ZWC3</accession>
<reference evidence="1 2" key="1">
    <citation type="submission" date="2018-11" db="EMBL/GenBank/DDBJ databases">
        <title>Sequencing the genomes of 1000 actinobacteria strains.</title>
        <authorList>
            <person name="Klenk H.-P."/>
        </authorList>
    </citation>
    <scope>NUCLEOTIDE SEQUENCE [LARGE SCALE GENOMIC DNA]</scope>
    <source>
        <strain evidence="1 2">DSM 10546</strain>
    </source>
</reference>
<organism evidence="1 2">
    <name type="scientific">Luteococcus japonicus</name>
    <dbReference type="NCBI Taxonomy" id="33984"/>
    <lineage>
        <taxon>Bacteria</taxon>
        <taxon>Bacillati</taxon>
        <taxon>Actinomycetota</taxon>
        <taxon>Actinomycetes</taxon>
        <taxon>Propionibacteriales</taxon>
        <taxon>Propionibacteriaceae</taxon>
        <taxon>Luteococcus</taxon>
    </lineage>
</organism>
<protein>
    <submittedName>
        <fullName evidence="1">Uncharacterized protein</fullName>
    </submittedName>
</protein>
<gene>
    <name evidence="1" type="ORF">EDD41_2379</name>
</gene>
<dbReference type="EMBL" id="RKHG01000001">
    <property type="protein sequence ID" value="ROR55125.1"/>
    <property type="molecule type" value="Genomic_DNA"/>
</dbReference>
<sequence length="129" mass="14765">MPQTLISVLNRRETPSVQDVIEAEDEAFIKVPGSFTCLNPECQQICSWKPGRGRPQVFCSRRCKKRYDAVQARLMQEVERIEAVLERSPASTTAEQKAIRSMLAQRRYALRHYGIDYQEFQGEANQGTA</sequence>